<dbReference type="Proteomes" id="UP001205185">
    <property type="component" value="Unassembled WGS sequence"/>
</dbReference>
<gene>
    <name evidence="2" type="ORF">LV75_003714</name>
</gene>
<protein>
    <submittedName>
        <fullName evidence="2">Sporulation-control protein</fullName>
    </submittedName>
</protein>
<evidence type="ECO:0000313" key="3">
    <source>
        <dbReference type="Proteomes" id="UP001205185"/>
    </source>
</evidence>
<feature type="compositionally biased region" description="Gly residues" evidence="1">
    <location>
        <begin position="260"/>
        <end position="277"/>
    </location>
</feature>
<dbReference type="RefSeq" id="WP_253888163.1">
    <property type="nucleotide sequence ID" value="NZ_BAAAVB010000027.1"/>
</dbReference>
<name>A0ABT1IF20_9PSEU</name>
<comment type="caution">
    <text evidence="2">The sequence shown here is derived from an EMBL/GenBank/DDBJ whole genome shotgun (WGS) entry which is preliminary data.</text>
</comment>
<dbReference type="PANTHER" id="PTHR40053:SF1">
    <property type="entry name" value="SPORULATION-CONTROL PROTEIN SPO0M"/>
    <property type="match status" value="1"/>
</dbReference>
<dbReference type="EMBL" id="JAMTCO010000009">
    <property type="protein sequence ID" value="MCP2271200.1"/>
    <property type="molecule type" value="Genomic_DNA"/>
</dbReference>
<feature type="region of interest" description="Disordered" evidence="1">
    <location>
        <begin position="256"/>
        <end position="277"/>
    </location>
</feature>
<sequence length="313" mass="33177">MVFKKMLRALGVGGPSVDTVLSNSRVHPGGVLTGEVRMVGGDADSDIDYVALSLVTRVERSDDSVAPVEFDRAVVAGRFSLPAGQQRSIPFQLPVPWETPVTEVFGRHLHGMALGLRTELAVAKAVDKGDLDPLHVVPLRSQEAVLAAFSQLGFQFKTADLEAGRIHGVHQQLPFFQEIEFYPPAHLARGITQVELTFVTEPNGMAVVLEADKRAGLFTAGGDVYGRFNVSHADAERTDWRANIEQWLTQVAGRRAQHGGHSGHGGHGFHGGGHHGGPGVGGVVAGAAAGIVGGMVLGEVFDEIGDFFGGDED</sequence>
<evidence type="ECO:0000313" key="2">
    <source>
        <dbReference type="EMBL" id="MCP2271200.1"/>
    </source>
</evidence>
<reference evidence="2 3" key="1">
    <citation type="submission" date="2022-06" db="EMBL/GenBank/DDBJ databases">
        <title>Genomic Encyclopedia of Archaeal and Bacterial Type Strains, Phase II (KMG-II): from individual species to whole genera.</title>
        <authorList>
            <person name="Goeker M."/>
        </authorList>
    </citation>
    <scope>NUCLEOTIDE SEQUENCE [LARGE SCALE GENOMIC DNA]</scope>
    <source>
        <strain evidence="2 3">DSM 44255</strain>
    </source>
</reference>
<dbReference type="Pfam" id="PF07070">
    <property type="entry name" value="Spo0M"/>
    <property type="match status" value="1"/>
</dbReference>
<keyword evidence="3" id="KW-1185">Reference proteome</keyword>
<evidence type="ECO:0000256" key="1">
    <source>
        <dbReference type="SAM" id="MobiDB-lite"/>
    </source>
</evidence>
<dbReference type="InterPro" id="IPR009776">
    <property type="entry name" value="Spore_0_M"/>
</dbReference>
<organism evidence="2 3">
    <name type="scientific">Actinokineospora diospyrosa</name>
    <dbReference type="NCBI Taxonomy" id="103728"/>
    <lineage>
        <taxon>Bacteria</taxon>
        <taxon>Bacillati</taxon>
        <taxon>Actinomycetota</taxon>
        <taxon>Actinomycetes</taxon>
        <taxon>Pseudonocardiales</taxon>
        <taxon>Pseudonocardiaceae</taxon>
        <taxon>Actinokineospora</taxon>
    </lineage>
</organism>
<proteinExistence type="predicted"/>
<accession>A0ABT1IF20</accession>
<dbReference type="PANTHER" id="PTHR40053">
    <property type="entry name" value="SPORULATION-CONTROL PROTEIN SPO0M"/>
    <property type="match status" value="1"/>
</dbReference>